<comment type="caution">
    <text evidence="13">The sequence shown here is derived from an EMBL/GenBank/DDBJ whole genome shotgun (WGS) entry which is preliminary data.</text>
</comment>
<feature type="transmembrane region" description="Helical" evidence="10">
    <location>
        <begin position="502"/>
        <end position="522"/>
    </location>
</feature>
<dbReference type="CDD" id="cd02004">
    <property type="entry name" value="TPP_BZL_OCoD_HPCL"/>
    <property type="match status" value="1"/>
</dbReference>
<dbReference type="InterPro" id="IPR029061">
    <property type="entry name" value="THDP-binding"/>
</dbReference>
<reference evidence="13" key="2">
    <citation type="submission" date="2021-09" db="EMBL/GenBank/DDBJ databases">
        <authorList>
            <person name="Jia N."/>
            <person name="Wang J."/>
            <person name="Shi W."/>
            <person name="Du L."/>
            <person name="Sun Y."/>
            <person name="Zhan W."/>
            <person name="Jiang J."/>
            <person name="Wang Q."/>
            <person name="Zhang B."/>
            <person name="Ji P."/>
            <person name="Sakyi L.B."/>
            <person name="Cui X."/>
            <person name="Yuan T."/>
            <person name="Jiang B."/>
            <person name="Yang W."/>
            <person name="Lam T.T.-Y."/>
            <person name="Chang Q."/>
            <person name="Ding S."/>
            <person name="Wang X."/>
            <person name="Zhu J."/>
            <person name="Ruan X."/>
            <person name="Zhao L."/>
            <person name="Wei J."/>
            <person name="Que T."/>
            <person name="Du C."/>
            <person name="Cheng J."/>
            <person name="Dai P."/>
            <person name="Han X."/>
            <person name="Huang E."/>
            <person name="Gao Y."/>
            <person name="Liu J."/>
            <person name="Shao H."/>
            <person name="Ye R."/>
            <person name="Li L."/>
            <person name="Wei W."/>
            <person name="Wang X."/>
            <person name="Wang C."/>
            <person name="Huo Q."/>
            <person name="Li W."/>
            <person name="Guo W."/>
            <person name="Chen H."/>
            <person name="Chen S."/>
            <person name="Zhou L."/>
            <person name="Zhou L."/>
            <person name="Ni X."/>
            <person name="Tian J."/>
            <person name="Zhou Y."/>
            <person name="Sheng Y."/>
            <person name="Liu T."/>
            <person name="Pan Y."/>
            <person name="Xia L."/>
            <person name="Li J."/>
            <person name="Zhao F."/>
            <person name="Cao W."/>
        </authorList>
    </citation>
    <scope>NUCLEOTIDE SEQUENCE</scope>
    <source>
        <strain evidence="13">Rsan-2018</strain>
        <tissue evidence="13">Larvae</tissue>
    </source>
</reference>
<evidence type="ECO:0000313" key="14">
    <source>
        <dbReference type="Proteomes" id="UP000821837"/>
    </source>
</evidence>
<dbReference type="FunFam" id="3.40.50.970:FF:000027">
    <property type="entry name" value="2-hydroxyacyl-CoA lyase 1"/>
    <property type="match status" value="1"/>
</dbReference>
<evidence type="ECO:0000256" key="7">
    <source>
        <dbReference type="ARBA" id="ARBA00044454"/>
    </source>
</evidence>
<comment type="cofactor">
    <cofactor evidence="1">
        <name>thiamine diphosphate</name>
        <dbReference type="ChEBI" id="CHEBI:58937"/>
    </cofactor>
</comment>
<dbReference type="GO" id="GO:0005777">
    <property type="term" value="C:peroxisome"/>
    <property type="evidence" value="ECO:0007669"/>
    <property type="project" value="TreeGrafter"/>
</dbReference>
<evidence type="ECO:0000256" key="5">
    <source>
        <dbReference type="ARBA" id="ARBA00023239"/>
    </source>
</evidence>
<keyword evidence="2" id="KW-0479">Metal-binding</keyword>
<reference evidence="13" key="1">
    <citation type="journal article" date="2020" name="Cell">
        <title>Large-Scale Comparative Analyses of Tick Genomes Elucidate Their Genetic Diversity and Vector Capacities.</title>
        <authorList>
            <consortium name="Tick Genome and Microbiome Consortium (TIGMIC)"/>
            <person name="Jia N."/>
            <person name="Wang J."/>
            <person name="Shi W."/>
            <person name="Du L."/>
            <person name="Sun Y."/>
            <person name="Zhan W."/>
            <person name="Jiang J.F."/>
            <person name="Wang Q."/>
            <person name="Zhang B."/>
            <person name="Ji P."/>
            <person name="Bell-Sakyi L."/>
            <person name="Cui X.M."/>
            <person name="Yuan T.T."/>
            <person name="Jiang B.G."/>
            <person name="Yang W.F."/>
            <person name="Lam T.T."/>
            <person name="Chang Q.C."/>
            <person name="Ding S.J."/>
            <person name="Wang X.J."/>
            <person name="Zhu J.G."/>
            <person name="Ruan X.D."/>
            <person name="Zhao L."/>
            <person name="Wei J.T."/>
            <person name="Ye R.Z."/>
            <person name="Que T.C."/>
            <person name="Du C.H."/>
            <person name="Zhou Y.H."/>
            <person name="Cheng J.X."/>
            <person name="Dai P.F."/>
            <person name="Guo W.B."/>
            <person name="Han X.H."/>
            <person name="Huang E.J."/>
            <person name="Li L.F."/>
            <person name="Wei W."/>
            <person name="Gao Y.C."/>
            <person name="Liu J.Z."/>
            <person name="Shao H.Z."/>
            <person name="Wang X."/>
            <person name="Wang C.C."/>
            <person name="Yang T.C."/>
            <person name="Huo Q.B."/>
            <person name="Li W."/>
            <person name="Chen H.Y."/>
            <person name="Chen S.E."/>
            <person name="Zhou L.G."/>
            <person name="Ni X.B."/>
            <person name="Tian J.H."/>
            <person name="Sheng Y."/>
            <person name="Liu T."/>
            <person name="Pan Y.S."/>
            <person name="Xia L.Y."/>
            <person name="Li J."/>
            <person name="Zhao F."/>
            <person name="Cao W.C."/>
        </authorList>
    </citation>
    <scope>NUCLEOTIDE SEQUENCE</scope>
    <source>
        <strain evidence="13">Rsan-2018</strain>
    </source>
</reference>
<protein>
    <recommendedName>
        <fullName evidence="8">2-hydroxyacyl-CoA lyase</fullName>
        <ecNumber evidence="8">4.1.2.63</ecNumber>
    </recommendedName>
</protein>
<dbReference type="PANTHER" id="PTHR43710">
    <property type="entry name" value="2-HYDROXYACYL-COA LYASE"/>
    <property type="match status" value="1"/>
</dbReference>
<evidence type="ECO:0000256" key="8">
    <source>
        <dbReference type="ARBA" id="ARBA00044518"/>
    </source>
</evidence>
<gene>
    <name evidence="13" type="ORF">HPB52_019491</name>
</gene>
<dbReference type="GO" id="GO:0030976">
    <property type="term" value="F:thiamine pyrophosphate binding"/>
    <property type="evidence" value="ECO:0007669"/>
    <property type="project" value="InterPro"/>
</dbReference>
<dbReference type="Proteomes" id="UP000821837">
    <property type="component" value="Chromosome 3"/>
</dbReference>
<evidence type="ECO:0000256" key="9">
    <source>
        <dbReference type="SAM" id="MobiDB-lite"/>
    </source>
</evidence>
<keyword evidence="4" id="KW-0786">Thiamine pyrophosphate</keyword>
<evidence type="ECO:0000256" key="10">
    <source>
        <dbReference type="SAM" id="Phobius"/>
    </source>
</evidence>
<dbReference type="EC" id="4.1.2.63" evidence="8"/>
<feature type="domain" description="Thiamine pyrophosphate enzyme N-terminal TPP-binding" evidence="12">
    <location>
        <begin position="257"/>
        <end position="309"/>
    </location>
</feature>
<sequence>MDATHYSFYVDETDESIVINEEKLKASGLPYIRRYRTKSCNSSTASSATPEANRLNGFVDDSLLATGVSARGSGSSADDLKHFAARNSPQKGAGSAPAKPFLNRREGNLAGTVRGCCRTPSNIPFRNWNSPTASTKHRETVFKVPTPISGKTPGRVPVMAPRKSPVKSPLHVDQVQARDGTPRSVGKGARSPWSVVSPVARYIHENPAPPLIQIVRPRKSPSAKVELQEKAYAENFAASFVKTMVEIMFKKPLQVKTLPGVCLVVSGPGLVHALGGLANAQINAWPLLLVGGSCEQNFEGLGAFQEFPQVDACRMYTKYTCRPSSVQLIPMHIEKAVRTSLYGRPGATYIDLPGNMIMAEVPEESVPEVAKCPDPPRTLADPPNVVELFQEELHNSIPAAVALAGDVGAVAEQLTAEHAKNPWRYPADTAWWQALRGKVATNEKSVQELSSSKNIPMNFHTAYKQIADLIPKDAVIVNEGANTMDIGRTMLPNLLPRHRLDAATFGTMGVGVGFAVAAALWCQTQSPSKRVVCIEGDSAFGFSAMEMETAARYKLPIIAIIMNNSGIYNGFDGETWESFLQSGMHPCVSLPANSLQPGVRYDQMAAMVGSKGFNVTTPEELRAAFTEALATTDRPTIINVVIDGMAQRKPQDFDWLTKAKM</sequence>
<name>A0A9D4SZT6_RHISA</name>
<proteinExistence type="predicted"/>
<keyword evidence="3" id="KW-0460">Magnesium</keyword>
<evidence type="ECO:0000259" key="11">
    <source>
        <dbReference type="Pfam" id="PF02775"/>
    </source>
</evidence>
<dbReference type="VEuPathDB" id="VectorBase:RSAN_027991"/>
<dbReference type="Pfam" id="PF02775">
    <property type="entry name" value="TPP_enzyme_C"/>
    <property type="match status" value="1"/>
</dbReference>
<accession>A0A9D4SZT6</accession>
<dbReference type="GO" id="GO:0001561">
    <property type="term" value="P:fatty acid alpha-oxidation"/>
    <property type="evidence" value="ECO:0007669"/>
    <property type="project" value="TreeGrafter"/>
</dbReference>
<feature type="region of interest" description="Disordered" evidence="9">
    <location>
        <begin position="144"/>
        <end position="190"/>
    </location>
</feature>
<evidence type="ECO:0000256" key="1">
    <source>
        <dbReference type="ARBA" id="ARBA00001964"/>
    </source>
</evidence>
<dbReference type="Gene3D" id="3.40.50.970">
    <property type="match status" value="2"/>
</dbReference>
<dbReference type="SUPFAM" id="SSF52518">
    <property type="entry name" value="Thiamin diphosphate-binding fold (THDP-binding)"/>
    <property type="match status" value="2"/>
</dbReference>
<keyword evidence="5" id="KW-0456">Lyase</keyword>
<dbReference type="PANTHER" id="PTHR43710:SF2">
    <property type="entry name" value="2-HYDROXYACYL-COA LYASE 1"/>
    <property type="match status" value="1"/>
</dbReference>
<evidence type="ECO:0000256" key="3">
    <source>
        <dbReference type="ARBA" id="ARBA00022842"/>
    </source>
</evidence>
<evidence type="ECO:0000313" key="13">
    <source>
        <dbReference type="EMBL" id="KAH7963075.1"/>
    </source>
</evidence>
<feature type="domain" description="Thiamine pyrophosphate enzyme TPP-binding" evidence="11">
    <location>
        <begin position="484"/>
        <end position="640"/>
    </location>
</feature>
<dbReference type="Pfam" id="PF02776">
    <property type="entry name" value="TPP_enzyme_N"/>
    <property type="match status" value="1"/>
</dbReference>
<comment type="catalytic activity">
    <reaction evidence="7">
        <text>an (R)-2-hydroxy-long-chain-fatty acyl-CoA = a long-chain fatty aldehyde + formyl-CoA</text>
        <dbReference type="Rhea" id="RHEA:67444"/>
        <dbReference type="ChEBI" id="CHEBI:17176"/>
        <dbReference type="ChEBI" id="CHEBI:57376"/>
        <dbReference type="ChEBI" id="CHEBI:170012"/>
        <dbReference type="EC" id="4.1.2.63"/>
    </reaction>
    <physiologicalReaction direction="left-to-right" evidence="7">
        <dbReference type="Rhea" id="RHEA:67445"/>
    </physiologicalReaction>
</comment>
<dbReference type="AlphaFoldDB" id="A0A9D4SZT6"/>
<dbReference type="EMBL" id="JABSTV010001249">
    <property type="protein sequence ID" value="KAH7963075.1"/>
    <property type="molecule type" value="Genomic_DNA"/>
</dbReference>
<dbReference type="CDD" id="cd07035">
    <property type="entry name" value="TPP_PYR_POX_like"/>
    <property type="match status" value="1"/>
</dbReference>
<keyword evidence="10" id="KW-0472">Membrane</keyword>
<keyword evidence="10" id="KW-0812">Transmembrane</keyword>
<organism evidence="13 14">
    <name type="scientific">Rhipicephalus sanguineus</name>
    <name type="common">Brown dog tick</name>
    <name type="synonym">Ixodes sanguineus</name>
    <dbReference type="NCBI Taxonomy" id="34632"/>
    <lineage>
        <taxon>Eukaryota</taxon>
        <taxon>Metazoa</taxon>
        <taxon>Ecdysozoa</taxon>
        <taxon>Arthropoda</taxon>
        <taxon>Chelicerata</taxon>
        <taxon>Arachnida</taxon>
        <taxon>Acari</taxon>
        <taxon>Parasitiformes</taxon>
        <taxon>Ixodida</taxon>
        <taxon>Ixodoidea</taxon>
        <taxon>Ixodidae</taxon>
        <taxon>Rhipicephalinae</taxon>
        <taxon>Rhipicephalus</taxon>
        <taxon>Rhipicephalus</taxon>
    </lineage>
</organism>
<evidence type="ECO:0000256" key="2">
    <source>
        <dbReference type="ARBA" id="ARBA00022723"/>
    </source>
</evidence>
<evidence type="ECO:0000256" key="4">
    <source>
        <dbReference type="ARBA" id="ARBA00023052"/>
    </source>
</evidence>
<comment type="catalytic activity">
    <reaction evidence="6">
        <text>a 2-hydroxy-3-methyl fatty acyl-CoA = a 2-methyl-branched fatty aldehyde + formyl-CoA</text>
        <dbReference type="Rhea" id="RHEA:25375"/>
        <dbReference type="ChEBI" id="CHEBI:49188"/>
        <dbReference type="ChEBI" id="CHEBI:57376"/>
        <dbReference type="ChEBI" id="CHEBI:58783"/>
        <dbReference type="EC" id="4.1.2.63"/>
    </reaction>
    <physiologicalReaction direction="left-to-right" evidence="6">
        <dbReference type="Rhea" id="RHEA:25376"/>
    </physiologicalReaction>
</comment>
<dbReference type="GO" id="GO:0046872">
    <property type="term" value="F:metal ion binding"/>
    <property type="evidence" value="ECO:0007669"/>
    <property type="project" value="UniProtKB-KW"/>
</dbReference>
<evidence type="ECO:0000256" key="6">
    <source>
        <dbReference type="ARBA" id="ARBA00044451"/>
    </source>
</evidence>
<dbReference type="InterPro" id="IPR045025">
    <property type="entry name" value="HACL1-like"/>
</dbReference>
<evidence type="ECO:0000259" key="12">
    <source>
        <dbReference type="Pfam" id="PF02776"/>
    </source>
</evidence>
<keyword evidence="10" id="KW-1133">Transmembrane helix</keyword>
<dbReference type="InterPro" id="IPR012001">
    <property type="entry name" value="Thiamin_PyroP_enz_TPP-bd_dom"/>
</dbReference>
<dbReference type="GO" id="GO:0106359">
    <property type="term" value="F:2-hydroxyacyl-CoA lyase activity"/>
    <property type="evidence" value="ECO:0007669"/>
    <property type="project" value="UniProtKB-EC"/>
</dbReference>
<dbReference type="InterPro" id="IPR011766">
    <property type="entry name" value="TPP_enzyme_TPP-bd"/>
</dbReference>
<keyword evidence="14" id="KW-1185">Reference proteome</keyword>